<dbReference type="EMBL" id="MU393439">
    <property type="protein sequence ID" value="KAI4868267.1"/>
    <property type="molecule type" value="Genomic_DNA"/>
</dbReference>
<comment type="caution">
    <text evidence="1">The sequence shown here is derived from an EMBL/GenBank/DDBJ whole genome shotgun (WGS) entry which is preliminary data.</text>
</comment>
<accession>A0ACB9Z967</accession>
<keyword evidence="2" id="KW-1185">Reference proteome</keyword>
<dbReference type="Proteomes" id="UP001497700">
    <property type="component" value="Unassembled WGS sequence"/>
</dbReference>
<evidence type="ECO:0000313" key="1">
    <source>
        <dbReference type="EMBL" id="KAI4868267.1"/>
    </source>
</evidence>
<protein>
    <submittedName>
        <fullName evidence="1">Alb1-domain-containing protein</fullName>
    </submittedName>
</protein>
<organism evidence="1 2">
    <name type="scientific">Hypoxylon rubiginosum</name>
    <dbReference type="NCBI Taxonomy" id="110542"/>
    <lineage>
        <taxon>Eukaryota</taxon>
        <taxon>Fungi</taxon>
        <taxon>Dikarya</taxon>
        <taxon>Ascomycota</taxon>
        <taxon>Pezizomycotina</taxon>
        <taxon>Sordariomycetes</taxon>
        <taxon>Xylariomycetidae</taxon>
        <taxon>Xylariales</taxon>
        <taxon>Hypoxylaceae</taxon>
        <taxon>Hypoxylon</taxon>
    </lineage>
</organism>
<sequence length="181" mass="19865">MAKGGIVKKKKAPSVHSRAARRATSPGIDTDKSLKNVQPPAESVDHRPSILSIHHGAGVSKKSKKGRNLSFKARKRFEKGQDRAAAIVERTEKKVAKSKGQARTMLSRRKAWDDINSQIPANKKKPQDEADEEEEDEVSELDEDMGDTQAQVEKVEKAFEGAAATDKAPLQAIEEEDDGIL</sequence>
<evidence type="ECO:0000313" key="2">
    <source>
        <dbReference type="Proteomes" id="UP001497700"/>
    </source>
</evidence>
<gene>
    <name evidence="1" type="ORF">F4820DRAFT_410489</name>
</gene>
<proteinExistence type="predicted"/>
<reference evidence="1 2" key="1">
    <citation type="journal article" date="2022" name="New Phytol.">
        <title>Ecological generalism drives hyperdiversity of secondary metabolite gene clusters in xylarialean endophytes.</title>
        <authorList>
            <person name="Franco M.E.E."/>
            <person name="Wisecaver J.H."/>
            <person name="Arnold A.E."/>
            <person name="Ju Y.M."/>
            <person name="Slot J.C."/>
            <person name="Ahrendt S."/>
            <person name="Moore L.P."/>
            <person name="Eastman K.E."/>
            <person name="Scott K."/>
            <person name="Konkel Z."/>
            <person name="Mondo S.J."/>
            <person name="Kuo A."/>
            <person name="Hayes R.D."/>
            <person name="Haridas S."/>
            <person name="Andreopoulos B."/>
            <person name="Riley R."/>
            <person name="LaButti K."/>
            <person name="Pangilinan J."/>
            <person name="Lipzen A."/>
            <person name="Amirebrahimi M."/>
            <person name="Yan J."/>
            <person name="Adam C."/>
            <person name="Keymanesh K."/>
            <person name="Ng V."/>
            <person name="Louie K."/>
            <person name="Northen T."/>
            <person name="Drula E."/>
            <person name="Henrissat B."/>
            <person name="Hsieh H.M."/>
            <person name="Youens-Clark K."/>
            <person name="Lutzoni F."/>
            <person name="Miadlikowska J."/>
            <person name="Eastwood D.C."/>
            <person name="Hamelin R.C."/>
            <person name="Grigoriev I.V."/>
            <person name="U'Ren J.M."/>
        </authorList>
    </citation>
    <scope>NUCLEOTIDE SEQUENCE [LARGE SCALE GENOMIC DNA]</scope>
    <source>
        <strain evidence="1 2">CBS 119005</strain>
    </source>
</reference>
<name>A0ACB9Z967_9PEZI</name>